<protein>
    <submittedName>
        <fullName evidence="2">Uncharacterized protein</fullName>
    </submittedName>
</protein>
<feature type="region of interest" description="Disordered" evidence="1">
    <location>
        <begin position="52"/>
        <end position="83"/>
    </location>
</feature>
<dbReference type="RefSeq" id="WP_064124161.1">
    <property type="nucleotide sequence ID" value="NZ_CP015243.1"/>
</dbReference>
<dbReference type="Proteomes" id="UP000077875">
    <property type="component" value="Chromosome"/>
</dbReference>
<dbReference type="KEGG" id="haa:A5892_19260"/>
<evidence type="ECO:0000313" key="3">
    <source>
        <dbReference type="Proteomes" id="UP000077875"/>
    </source>
</evidence>
<evidence type="ECO:0000256" key="1">
    <source>
        <dbReference type="SAM" id="MobiDB-lite"/>
    </source>
</evidence>
<evidence type="ECO:0000313" key="2">
    <source>
        <dbReference type="EMBL" id="ANF59331.1"/>
    </source>
</evidence>
<name>A0A172YJC0_9GAMM</name>
<reference evidence="2 3" key="1">
    <citation type="submission" date="2016-04" db="EMBL/GenBank/DDBJ databases">
        <title>Complete Genome Sequence of Halotalea alkalilenta IHB B 13600.</title>
        <authorList>
            <person name="Swarnkar M.K."/>
            <person name="Sharma A."/>
            <person name="Kaushal K."/>
            <person name="Soni R."/>
            <person name="Rana S."/>
            <person name="Singh A.K."/>
            <person name="Gulati A."/>
        </authorList>
    </citation>
    <scope>NUCLEOTIDE SEQUENCE [LARGE SCALE GENOMIC DNA]</scope>
    <source>
        <strain evidence="2 3">IHB B 13600</strain>
    </source>
</reference>
<organism evidence="2 3">
    <name type="scientific">Halotalea alkalilenta</name>
    <dbReference type="NCBI Taxonomy" id="376489"/>
    <lineage>
        <taxon>Bacteria</taxon>
        <taxon>Pseudomonadati</taxon>
        <taxon>Pseudomonadota</taxon>
        <taxon>Gammaproteobacteria</taxon>
        <taxon>Oceanospirillales</taxon>
        <taxon>Halomonadaceae</taxon>
        <taxon>Halotalea</taxon>
    </lineage>
</organism>
<dbReference type="AlphaFoldDB" id="A0A172YJC0"/>
<keyword evidence="3" id="KW-1185">Reference proteome</keyword>
<proteinExistence type="predicted"/>
<dbReference type="STRING" id="376489.A5892_19260"/>
<accession>A0A172YJC0</accession>
<gene>
    <name evidence="2" type="ORF">A5892_19260</name>
</gene>
<sequence>MFDSMLSALVVISLTGVSAWIWSMLVNARPRDPLYLRPHSIRRGVLFLRRKRKDSSQPGLAVQRRQPDLTHERAQDVGRDSGS</sequence>
<dbReference type="EMBL" id="CP015243">
    <property type="protein sequence ID" value="ANF59331.1"/>
    <property type="molecule type" value="Genomic_DNA"/>
</dbReference>
<feature type="compositionally biased region" description="Basic and acidic residues" evidence="1">
    <location>
        <begin position="65"/>
        <end position="83"/>
    </location>
</feature>